<dbReference type="Proteomes" id="UP000831692">
    <property type="component" value="Chromosome"/>
</dbReference>
<dbReference type="EMBL" id="AP025635">
    <property type="protein sequence ID" value="BDG69679.1"/>
    <property type="molecule type" value="Genomic_DNA"/>
</dbReference>
<dbReference type="InterPro" id="IPR007737">
    <property type="entry name" value="Mga_HTH"/>
</dbReference>
<feature type="domain" description="Mga helix-turn-helix" evidence="1">
    <location>
        <begin position="88"/>
        <end position="170"/>
    </location>
</feature>
<gene>
    <name evidence="2" type="ORF">ENLAB_32430</name>
</gene>
<evidence type="ECO:0000313" key="3">
    <source>
        <dbReference type="Proteomes" id="UP000831692"/>
    </source>
</evidence>
<protein>
    <recommendedName>
        <fullName evidence="1">Mga helix-turn-helix domain-containing protein</fullName>
    </recommendedName>
</protein>
<dbReference type="RefSeq" id="WP_244352071.1">
    <property type="nucleotide sequence ID" value="NZ_AP025635.1"/>
</dbReference>
<evidence type="ECO:0000259" key="1">
    <source>
        <dbReference type="Pfam" id="PF05043"/>
    </source>
</evidence>
<evidence type="ECO:0000313" key="2">
    <source>
        <dbReference type="EMBL" id="BDG69679.1"/>
    </source>
</evidence>
<proteinExistence type="predicted"/>
<keyword evidence="3" id="KW-1185">Reference proteome</keyword>
<name>A0ABM7XWY1_9ENTE</name>
<accession>A0ABM7XWY1</accession>
<dbReference type="Pfam" id="PF05043">
    <property type="entry name" value="Mga"/>
    <property type="match status" value="1"/>
</dbReference>
<dbReference type="GeneID" id="83459266"/>
<reference evidence="2 3" key="1">
    <citation type="submission" date="2022-03" db="EMBL/GenBank/DDBJ databases">
        <title>Complete genome sequence of Enterococcus innesii DB-1.</title>
        <authorList>
            <person name="Fukuda D."/>
            <person name="Nolasco-Hipolito C."/>
        </authorList>
    </citation>
    <scope>NUCLEOTIDE SEQUENCE [LARGE SCALE GENOMIC DNA]</scope>
    <source>
        <strain evidence="2 3">DB-1</strain>
    </source>
</reference>
<organism evidence="2 3">
    <name type="scientific">Enterococcus innesii</name>
    <dbReference type="NCBI Taxonomy" id="2839759"/>
    <lineage>
        <taxon>Bacteria</taxon>
        <taxon>Bacillati</taxon>
        <taxon>Bacillota</taxon>
        <taxon>Bacilli</taxon>
        <taxon>Lactobacillales</taxon>
        <taxon>Enterococcaceae</taxon>
        <taxon>Enterococcus</taxon>
    </lineage>
</organism>
<sequence>MDLWKLFLTPRQEQKLNLLEEIISKKEVSLDELAYKNSLTNRKLKIIIEQINSEYDSCTKPLIKFENRMFKLTADESEEVYSTFYLHLKQQYINQSSVFKLLLFFLEHRKIGMIRLSRHFNYSQSYCYKLINKANEIIKVIGFNCEIRKKTNYIVLEGNENQIRVITYLLETTSITFNSSKNYNYLTNANNFLSSIHQDKLKRISKVFDNSLKLGQFVKQGSEEELEVMASIYKEVHLGFFNMFSYVEKDGNNFYFLNEKMFFYLFTIYYLPEYLTPLIRNNIGENLANVKGNRIIDKATKVLKWLEEKYEIPKEFHNTFLFQLVYRFLITDKLSLNILFYATNSITYTNENIKEISSDFQNLYKDELSKESLEVFSFQVTELLYSYLGSLMANPLKVSINSTYRANYVIVIRNSLSSIYKEDTLKICEKIEESDVVISDSVIDIDDSQDFFFLDDIHDLDAWRRFGEFIHEKILQRRIHLKSDLIKIEDR</sequence>